<evidence type="ECO:0000313" key="3">
    <source>
        <dbReference type="Proteomes" id="UP000800093"/>
    </source>
</evidence>
<feature type="region of interest" description="Disordered" evidence="1">
    <location>
        <begin position="150"/>
        <end position="181"/>
    </location>
</feature>
<dbReference type="AlphaFoldDB" id="A0A9P4N286"/>
<proteinExistence type="predicted"/>
<protein>
    <submittedName>
        <fullName evidence="2">Uncharacterized protein</fullName>
    </submittedName>
</protein>
<reference evidence="3" key="1">
    <citation type="journal article" date="2020" name="Stud. Mycol.">
        <title>101 Dothideomycetes genomes: A test case for predicting lifestyles and emergence of pathogens.</title>
        <authorList>
            <person name="Haridas S."/>
            <person name="Albert R."/>
            <person name="Binder M."/>
            <person name="Bloem J."/>
            <person name="LaButti K."/>
            <person name="Salamov A."/>
            <person name="Andreopoulos B."/>
            <person name="Baker S."/>
            <person name="Barry K."/>
            <person name="Bills G."/>
            <person name="Bluhm B."/>
            <person name="Cannon C."/>
            <person name="Castanera R."/>
            <person name="Culley D."/>
            <person name="Daum C."/>
            <person name="Ezra D."/>
            <person name="Gonzalez J."/>
            <person name="Henrissat B."/>
            <person name="Kuo A."/>
            <person name="Liang C."/>
            <person name="Lipzen A."/>
            <person name="Lutzoni F."/>
            <person name="Magnuson J."/>
            <person name="Mondo S."/>
            <person name="Nolan M."/>
            <person name="Ohm R."/>
            <person name="Pangilinan J."/>
            <person name="Park H.-J."/>
            <person name="Ramirez L."/>
            <person name="Alfaro M."/>
            <person name="Sun H."/>
            <person name="Tritt A."/>
            <person name="Yoshinaga Y."/>
            <person name="Zwiers L.-H."/>
            <person name="Turgeon B."/>
            <person name="Goodwin S."/>
            <person name="Spatafora J."/>
            <person name="Crous P."/>
            <person name="Grigoriev I."/>
        </authorList>
    </citation>
    <scope>NUCLEOTIDE SEQUENCE [LARGE SCALE GENOMIC DNA]</scope>
    <source>
        <strain evidence="3">CBS 304.66</strain>
    </source>
</reference>
<keyword evidence="3" id="KW-1185">Reference proteome</keyword>
<evidence type="ECO:0000256" key="1">
    <source>
        <dbReference type="SAM" id="MobiDB-lite"/>
    </source>
</evidence>
<comment type="caution">
    <text evidence="2">The sequence shown here is derived from an EMBL/GenBank/DDBJ whole genome shotgun (WGS) entry which is preliminary data.</text>
</comment>
<gene>
    <name evidence="2" type="ORF">CC78DRAFT_537037</name>
</gene>
<dbReference type="Proteomes" id="UP000800093">
    <property type="component" value="Unassembled WGS sequence"/>
</dbReference>
<name>A0A9P4N286_9PLEO</name>
<organism evidence="2 3">
    <name type="scientific">Lojkania enalia</name>
    <dbReference type="NCBI Taxonomy" id="147567"/>
    <lineage>
        <taxon>Eukaryota</taxon>
        <taxon>Fungi</taxon>
        <taxon>Dikarya</taxon>
        <taxon>Ascomycota</taxon>
        <taxon>Pezizomycotina</taxon>
        <taxon>Dothideomycetes</taxon>
        <taxon>Pleosporomycetidae</taxon>
        <taxon>Pleosporales</taxon>
        <taxon>Pleosporales incertae sedis</taxon>
        <taxon>Lojkania</taxon>
    </lineage>
</organism>
<dbReference type="EMBL" id="ML986707">
    <property type="protein sequence ID" value="KAF2259499.1"/>
    <property type="molecule type" value="Genomic_DNA"/>
</dbReference>
<sequence>MDMEFFDAFPEFNTRHFHSTQHCNVISPFHSEYDLNPVIFAHLLPSSRTDSTEFSLAPSPVVSSTEHSTASLRTVSGSPIDSFQSDSSDFLYLDTYIPASLGNDEFSAGSVPQSVREQDSDDSDFFIMSEKHDNTCESPQPVTYDHAQAIAPSDESGSSTPEDKHPCTYCGESFDKLYQRK</sequence>
<accession>A0A9P4N286</accession>
<evidence type="ECO:0000313" key="2">
    <source>
        <dbReference type="EMBL" id="KAF2259499.1"/>
    </source>
</evidence>